<protein>
    <submittedName>
        <fullName evidence="1">Uncharacterized protein</fullName>
    </submittedName>
</protein>
<evidence type="ECO:0000313" key="1">
    <source>
        <dbReference type="EMBL" id="DAD55927.1"/>
    </source>
</evidence>
<reference evidence="1" key="1">
    <citation type="journal article" date="2021" name="Proc. Natl. Acad. Sci. U.S.A.">
        <title>A Catalog of Tens of Thousands of Viruses from Human Metagenomes Reveals Hidden Associations with Chronic Diseases.</title>
        <authorList>
            <person name="Tisza M.J."/>
            <person name="Buck C.B."/>
        </authorList>
    </citation>
    <scope>NUCLEOTIDE SEQUENCE</scope>
    <source>
        <strain evidence="1">CtOZu12</strain>
    </source>
</reference>
<sequence length="151" mass="16893">MCDNCKNDISRPSNSSIAYGVYESGGVVKAEVTDTAFDAMHVITRLCEKADMKTISLEGIWENTLLENSYRGKAKVNHADGDKFVEDIGKEFARGKALEKYHRAFDRKILAMLLDARVLVATIEHYCAKKSINTEKIPSIEAISKKRFGCK</sequence>
<dbReference type="EMBL" id="BK029940">
    <property type="protein sequence ID" value="DAD55927.1"/>
    <property type="molecule type" value="Genomic_DNA"/>
</dbReference>
<organism evidence="1">
    <name type="scientific">Bacteriophage sp</name>
    <dbReference type="NCBI Taxonomy" id="38018"/>
    <lineage>
        <taxon>Viruses</taxon>
    </lineage>
</organism>
<name>A0A8D9PEW2_9VIRU</name>
<proteinExistence type="predicted"/>
<accession>A0A8D9PEW2</accession>